<feature type="transmembrane region" description="Helical" evidence="7">
    <location>
        <begin position="28"/>
        <end position="47"/>
    </location>
</feature>
<dbReference type="SUPFAM" id="SSF161098">
    <property type="entry name" value="MetI-like"/>
    <property type="match status" value="1"/>
</dbReference>
<dbReference type="InterPro" id="IPR000515">
    <property type="entry name" value="MetI-like"/>
</dbReference>
<dbReference type="RefSeq" id="WP_101305337.1">
    <property type="nucleotide sequence ID" value="NZ_CP025299.1"/>
</dbReference>
<keyword evidence="3" id="KW-1003">Cell membrane</keyword>
<feature type="domain" description="ABC transmembrane type-1" evidence="8">
    <location>
        <begin position="86"/>
        <end position="266"/>
    </location>
</feature>
<reference evidence="9 10" key="1">
    <citation type="submission" date="2017-12" db="EMBL/GenBank/DDBJ databases">
        <title>Isolation and characterization of estrogens degradatiion strain Microbacterium hominis SJTG1.</title>
        <authorList>
            <person name="Xiong W."/>
            <person name="Yin C."/>
            <person name="Zheng D."/>
            <person name="Liang R."/>
        </authorList>
    </citation>
    <scope>NUCLEOTIDE SEQUENCE [LARGE SCALE GENOMIC DNA]</scope>
    <source>
        <strain evidence="9 10">SJTG1</strain>
    </source>
</reference>
<evidence type="ECO:0000256" key="7">
    <source>
        <dbReference type="RuleBase" id="RU363032"/>
    </source>
</evidence>
<feature type="transmembrane region" description="Helical" evidence="7">
    <location>
        <begin position="127"/>
        <end position="146"/>
    </location>
</feature>
<feature type="transmembrane region" description="Helical" evidence="7">
    <location>
        <begin position="152"/>
        <end position="171"/>
    </location>
</feature>
<feature type="transmembrane region" description="Helical" evidence="7">
    <location>
        <begin position="192"/>
        <end position="213"/>
    </location>
</feature>
<comment type="similarity">
    <text evidence="7">Belongs to the binding-protein-dependent transport system permease family.</text>
</comment>
<dbReference type="GO" id="GO:0055085">
    <property type="term" value="P:transmembrane transport"/>
    <property type="evidence" value="ECO:0007669"/>
    <property type="project" value="InterPro"/>
</dbReference>
<proteinExistence type="inferred from homology"/>
<feature type="transmembrane region" description="Helical" evidence="7">
    <location>
        <begin position="93"/>
        <end position="115"/>
    </location>
</feature>
<evidence type="ECO:0000256" key="4">
    <source>
        <dbReference type="ARBA" id="ARBA00022692"/>
    </source>
</evidence>
<evidence type="ECO:0000259" key="8">
    <source>
        <dbReference type="PROSITE" id="PS50928"/>
    </source>
</evidence>
<evidence type="ECO:0000256" key="1">
    <source>
        <dbReference type="ARBA" id="ARBA00004651"/>
    </source>
</evidence>
<comment type="subcellular location">
    <subcellularLocation>
        <location evidence="1 7">Cell membrane</location>
        <topology evidence="1 7">Multi-pass membrane protein</topology>
    </subcellularLocation>
</comment>
<keyword evidence="2 7" id="KW-0813">Transport</keyword>
<dbReference type="CDD" id="cd06261">
    <property type="entry name" value="TM_PBP2"/>
    <property type="match status" value="1"/>
</dbReference>
<evidence type="ECO:0000256" key="2">
    <source>
        <dbReference type="ARBA" id="ARBA00022448"/>
    </source>
</evidence>
<dbReference type="GO" id="GO:0005886">
    <property type="term" value="C:plasma membrane"/>
    <property type="evidence" value="ECO:0007669"/>
    <property type="project" value="UniProtKB-SubCell"/>
</dbReference>
<evidence type="ECO:0000313" key="10">
    <source>
        <dbReference type="Proteomes" id="UP000233276"/>
    </source>
</evidence>
<feature type="transmembrane region" description="Helical" evidence="7">
    <location>
        <begin position="247"/>
        <end position="266"/>
    </location>
</feature>
<dbReference type="EMBL" id="CP025299">
    <property type="protein sequence ID" value="AUG28286.1"/>
    <property type="molecule type" value="Genomic_DNA"/>
</dbReference>
<gene>
    <name evidence="9" type="ORF">CXR34_01615</name>
</gene>
<evidence type="ECO:0000313" key="9">
    <source>
        <dbReference type="EMBL" id="AUG28286.1"/>
    </source>
</evidence>
<dbReference type="Proteomes" id="UP000233276">
    <property type="component" value="Chromosome"/>
</dbReference>
<dbReference type="InterPro" id="IPR035906">
    <property type="entry name" value="MetI-like_sf"/>
</dbReference>
<dbReference type="AlphaFoldDB" id="A0A2K9DM88"/>
<keyword evidence="5 7" id="KW-1133">Transmembrane helix</keyword>
<evidence type="ECO:0000256" key="3">
    <source>
        <dbReference type="ARBA" id="ARBA00022475"/>
    </source>
</evidence>
<keyword evidence="4 7" id="KW-0812">Transmembrane</keyword>
<accession>A0A2K9DM88</accession>
<protein>
    <submittedName>
        <fullName evidence="9">ABC transporter permease</fullName>
    </submittedName>
</protein>
<name>A0A2K9DM88_9MICO</name>
<dbReference type="PANTHER" id="PTHR30151">
    <property type="entry name" value="ALKANE SULFONATE ABC TRANSPORTER-RELATED, MEMBRANE SUBUNIT"/>
    <property type="match status" value="1"/>
</dbReference>
<organism evidence="9 10">
    <name type="scientific">Microbacterium hominis</name>
    <dbReference type="NCBI Taxonomy" id="162426"/>
    <lineage>
        <taxon>Bacteria</taxon>
        <taxon>Bacillati</taxon>
        <taxon>Actinomycetota</taxon>
        <taxon>Actinomycetes</taxon>
        <taxon>Micrococcales</taxon>
        <taxon>Microbacteriaceae</taxon>
        <taxon>Microbacterium</taxon>
    </lineage>
</organism>
<keyword evidence="6 7" id="KW-0472">Membrane</keyword>
<evidence type="ECO:0000256" key="6">
    <source>
        <dbReference type="ARBA" id="ARBA00023136"/>
    </source>
</evidence>
<dbReference type="PROSITE" id="PS50928">
    <property type="entry name" value="ABC_TM1"/>
    <property type="match status" value="1"/>
</dbReference>
<dbReference type="Pfam" id="PF00528">
    <property type="entry name" value="BPD_transp_1"/>
    <property type="match status" value="1"/>
</dbReference>
<dbReference type="PANTHER" id="PTHR30151:SF0">
    <property type="entry name" value="ABC TRANSPORTER PERMEASE PROTEIN MJ0413-RELATED"/>
    <property type="match status" value="1"/>
</dbReference>
<evidence type="ECO:0000256" key="5">
    <source>
        <dbReference type="ARBA" id="ARBA00022989"/>
    </source>
</evidence>
<dbReference type="KEGG" id="mhos:CXR34_01615"/>
<sequence>MTVVNDLPATVTNAVVDRPRRAARFDTGAIVWTTGTLVGLMILWIVATDVLQLVPERVLPSPSAVAGKFVQVLVEPFAGATLGGHVLASLGRWLSGVLIAIVVGVPLGFILAWIPVVRAIVAPVFELLRYIPPFAWIPIAVLWMGANTSAQALVVFIAAFPAIVINSRLGVTQVDPLLVKAARTTGAGSARILASVVGPVAAASAFTGVRIGFGNGWMALVGAELIVGKQGLGNLILQGQANLSTPIIIVGMICIAVVATVFDIILQRIQRLLFSWAPKNKGN</sequence>
<dbReference type="Gene3D" id="1.10.3720.10">
    <property type="entry name" value="MetI-like"/>
    <property type="match status" value="1"/>
</dbReference>